<dbReference type="Gene3D" id="3.90.105.50">
    <property type="match status" value="1"/>
</dbReference>
<dbReference type="RefSeq" id="WP_249325623.1">
    <property type="nucleotide sequence ID" value="NZ_CP060633.1"/>
</dbReference>
<dbReference type="AlphaFoldDB" id="A0A7G9FT25"/>
<accession>A0A7G9FT25</accession>
<dbReference type="Proteomes" id="UP000515981">
    <property type="component" value="Chromosome"/>
</dbReference>
<dbReference type="InterPro" id="IPR038148">
    <property type="entry name" value="Tn1545/Tn916_Xis"/>
</dbReference>
<dbReference type="EMBL" id="CP060633">
    <property type="protein sequence ID" value="QNM01707.1"/>
    <property type="molecule type" value="Genomic_DNA"/>
</dbReference>
<evidence type="ECO:0000313" key="1">
    <source>
        <dbReference type="EMBL" id="QNM01707.1"/>
    </source>
</evidence>
<dbReference type="KEGG" id="ssun:H9Q77_11435"/>
<sequence length="68" mass="8250">MSNIYEIPYWNKYTLSIEEAAGYFRIGECKLRKIITENPTADFILWNGNRMQIKRKRFEEFIDRQSVI</sequence>
<dbReference type="InterPro" id="IPR015122">
    <property type="entry name" value="Tn916-Xis"/>
</dbReference>
<dbReference type="Pfam" id="PF09035">
    <property type="entry name" value="Tn916-Xis"/>
    <property type="match status" value="1"/>
</dbReference>
<organism evidence="1 2">
    <name type="scientific">Simiaoa sunii</name>
    <dbReference type="NCBI Taxonomy" id="2763672"/>
    <lineage>
        <taxon>Bacteria</taxon>
        <taxon>Bacillati</taxon>
        <taxon>Bacillota</taxon>
        <taxon>Clostridia</taxon>
        <taxon>Lachnospirales</taxon>
        <taxon>Lachnospiraceae</taxon>
        <taxon>Simiaoa</taxon>
    </lineage>
</organism>
<proteinExistence type="predicted"/>
<protein>
    <submittedName>
        <fullName evidence="1">Excisionase</fullName>
    </submittedName>
</protein>
<reference evidence="1 2" key="1">
    <citation type="submission" date="2020-08" db="EMBL/GenBank/DDBJ databases">
        <authorList>
            <person name="Liu C."/>
            <person name="Sun Q."/>
        </authorList>
    </citation>
    <scope>NUCLEOTIDE SEQUENCE [LARGE SCALE GENOMIC DNA]</scope>
    <source>
        <strain evidence="1 2">NSJ-8</strain>
    </source>
</reference>
<evidence type="ECO:0000313" key="2">
    <source>
        <dbReference type="Proteomes" id="UP000515981"/>
    </source>
</evidence>
<gene>
    <name evidence="1" type="ORF">H9Q77_11435</name>
</gene>
<keyword evidence="2" id="KW-1185">Reference proteome</keyword>
<name>A0A7G9FT25_9FIRM</name>